<comment type="caution">
    <text evidence="1">The sequence shown here is derived from an EMBL/GenBank/DDBJ whole genome shotgun (WGS) entry which is preliminary data.</text>
</comment>
<dbReference type="SUPFAM" id="SSF48225">
    <property type="entry name" value="Seven-hairpin glycosidases"/>
    <property type="match status" value="1"/>
</dbReference>
<dbReference type="AlphaFoldDB" id="A0A645AV75"/>
<name>A0A645AV75_9ZZZZ</name>
<evidence type="ECO:0000313" key="1">
    <source>
        <dbReference type="EMBL" id="MPM56201.1"/>
    </source>
</evidence>
<dbReference type="EMBL" id="VSSQ01015638">
    <property type="protein sequence ID" value="MPM56201.1"/>
    <property type="molecule type" value="Genomic_DNA"/>
</dbReference>
<organism evidence="1">
    <name type="scientific">bioreactor metagenome</name>
    <dbReference type="NCBI Taxonomy" id="1076179"/>
    <lineage>
        <taxon>unclassified sequences</taxon>
        <taxon>metagenomes</taxon>
        <taxon>ecological metagenomes</taxon>
    </lineage>
</organism>
<gene>
    <name evidence="1" type="ORF">SDC9_103003</name>
</gene>
<protein>
    <submittedName>
        <fullName evidence="1">Uncharacterized protein</fullName>
    </submittedName>
</protein>
<dbReference type="GO" id="GO:0016020">
    <property type="term" value="C:membrane"/>
    <property type="evidence" value="ECO:0007669"/>
    <property type="project" value="InterPro"/>
</dbReference>
<dbReference type="InterPro" id="IPR036026">
    <property type="entry name" value="Seven-hairpin_glycosidases"/>
</dbReference>
<dbReference type="GO" id="GO:0005509">
    <property type="term" value="F:calcium ion binding"/>
    <property type="evidence" value="ECO:0007669"/>
    <property type="project" value="InterPro"/>
</dbReference>
<reference evidence="1" key="1">
    <citation type="submission" date="2019-08" db="EMBL/GenBank/DDBJ databases">
        <authorList>
            <person name="Kucharzyk K."/>
            <person name="Murdoch R.W."/>
            <person name="Higgins S."/>
            <person name="Loffler F."/>
        </authorList>
    </citation>
    <scope>NUCLEOTIDE SEQUENCE</scope>
</reference>
<dbReference type="GO" id="GO:0004571">
    <property type="term" value="F:mannosyl-oligosaccharide 1,2-alpha-mannosidase activity"/>
    <property type="evidence" value="ECO:0007669"/>
    <property type="project" value="InterPro"/>
</dbReference>
<accession>A0A645AV75</accession>
<proteinExistence type="predicted"/>
<sequence length="459" mass="53129">MTSLDDSTTYSFDSDKPYRALSPIWTGLPVGNYNLIVIGLSKEGQKLGIAGEREFYRAAPFNGIYHESIVKYGSSARVALNTLLHKKYVEYWLVYKEPDPSYTLYRYPSKIYSALIIGAVTHAKLSVNSPDAERSVNLARIIADNMLSISFKKGTPLEYFPPTYYGYDEIFDKNPDSHMQHEHNMTIFGVDAGNAYLDLYELTSDKKYLQAAMNIVNTYLKTQLDNGSWYLYVNNQTGEPFEEQITIPTAIINYFDRLRIDFGMQGLEKSTRKAFDYIMDNPVKTFDWHGQFEDIRAREPYQNLSREQACDLAVYLLRNSSDKKDIELAEELIRFSEDQFVIWERPKTVRDKGRNPGALPQNWITPSVQEQYVFWRPIARSSGIMIETFWEAYKVTGNELYLAKAKSLANTFLVVQELHDGDYPTHFTKYKMNFWLNSVVYPAKTLMNLENNIMKITPR</sequence>